<dbReference type="AlphaFoldDB" id="A0A3Q3XAP3"/>
<name>A0A3Q3XAP3_MOLML</name>
<dbReference type="GO" id="GO:0016787">
    <property type="term" value="F:hydrolase activity"/>
    <property type="evidence" value="ECO:0007669"/>
    <property type="project" value="UniProtKB-KW"/>
</dbReference>
<dbReference type="GO" id="GO:0005634">
    <property type="term" value="C:nucleus"/>
    <property type="evidence" value="ECO:0007669"/>
    <property type="project" value="UniProtKB-SubCell"/>
</dbReference>
<keyword evidence="4" id="KW-0234">DNA repair</keyword>
<dbReference type="SUPFAM" id="SSF49879">
    <property type="entry name" value="SMAD/FHA domain"/>
    <property type="match status" value="1"/>
</dbReference>
<keyword evidence="8" id="KW-1185">Reference proteome</keyword>
<accession>A0A3Q3XAP3</accession>
<keyword evidence="3" id="KW-0378">Hydrolase</keyword>
<proteinExistence type="predicted"/>
<evidence type="ECO:0000259" key="6">
    <source>
        <dbReference type="Pfam" id="PF17913"/>
    </source>
</evidence>
<evidence type="ECO:0000256" key="4">
    <source>
        <dbReference type="ARBA" id="ARBA00023204"/>
    </source>
</evidence>
<evidence type="ECO:0000256" key="2">
    <source>
        <dbReference type="ARBA" id="ARBA00022763"/>
    </source>
</evidence>
<dbReference type="InterPro" id="IPR041388">
    <property type="entry name" value="FHA_2"/>
</dbReference>
<evidence type="ECO:0000256" key="1">
    <source>
        <dbReference type="ARBA" id="ARBA00004123"/>
    </source>
</evidence>
<organism evidence="7 8">
    <name type="scientific">Mola mola</name>
    <name type="common">Ocean sunfish</name>
    <name type="synonym">Tetraodon mola</name>
    <dbReference type="NCBI Taxonomy" id="94237"/>
    <lineage>
        <taxon>Eukaryota</taxon>
        <taxon>Metazoa</taxon>
        <taxon>Chordata</taxon>
        <taxon>Craniata</taxon>
        <taxon>Vertebrata</taxon>
        <taxon>Euteleostomi</taxon>
        <taxon>Actinopterygii</taxon>
        <taxon>Neopterygii</taxon>
        <taxon>Teleostei</taxon>
        <taxon>Neoteleostei</taxon>
        <taxon>Acanthomorphata</taxon>
        <taxon>Eupercaria</taxon>
        <taxon>Tetraodontiformes</taxon>
        <taxon>Molidae</taxon>
        <taxon>Mola</taxon>
    </lineage>
</organism>
<feature type="domain" description="PNK FHA" evidence="6">
    <location>
        <begin position="5"/>
        <end position="45"/>
    </location>
</feature>
<dbReference type="Proteomes" id="UP000261620">
    <property type="component" value="Unplaced"/>
</dbReference>
<dbReference type="InterPro" id="IPR008984">
    <property type="entry name" value="SMAD_FHA_dom_sf"/>
</dbReference>
<protein>
    <recommendedName>
        <fullName evidence="6">PNK FHA domain-containing protein</fullName>
    </recommendedName>
</protein>
<dbReference type="GO" id="GO:0006281">
    <property type="term" value="P:DNA repair"/>
    <property type="evidence" value="ECO:0007669"/>
    <property type="project" value="UniProtKB-KW"/>
</dbReference>
<dbReference type="Ensembl" id="ENSMMOT00000019712.1">
    <property type="protein sequence ID" value="ENSMMOP00000019386.1"/>
    <property type="gene ID" value="ENSMMOG00000014693.1"/>
</dbReference>
<dbReference type="Gene3D" id="2.60.200.20">
    <property type="match status" value="1"/>
</dbReference>
<reference evidence="7" key="2">
    <citation type="submission" date="2025-09" db="UniProtKB">
        <authorList>
            <consortium name="Ensembl"/>
        </authorList>
    </citation>
    <scope>IDENTIFICATION</scope>
</reference>
<sequence>RTSVCWLLCGKQFSRVSLENGRAVILGRGPDTGITDKKCSRHQGEEKCDTLHR</sequence>
<dbReference type="Pfam" id="PF17913">
    <property type="entry name" value="FHA_2"/>
    <property type="match status" value="1"/>
</dbReference>
<evidence type="ECO:0000313" key="8">
    <source>
        <dbReference type="Proteomes" id="UP000261620"/>
    </source>
</evidence>
<keyword evidence="2" id="KW-0227">DNA damage</keyword>
<comment type="subcellular location">
    <subcellularLocation>
        <location evidence="1">Nucleus</location>
    </subcellularLocation>
</comment>
<evidence type="ECO:0000313" key="7">
    <source>
        <dbReference type="Ensembl" id="ENSMMOP00000019386.1"/>
    </source>
</evidence>
<reference evidence="7" key="1">
    <citation type="submission" date="2025-08" db="UniProtKB">
        <authorList>
            <consortium name="Ensembl"/>
        </authorList>
    </citation>
    <scope>IDENTIFICATION</scope>
</reference>
<keyword evidence="5" id="KW-0539">Nucleus</keyword>
<evidence type="ECO:0000256" key="5">
    <source>
        <dbReference type="ARBA" id="ARBA00023242"/>
    </source>
</evidence>
<evidence type="ECO:0000256" key="3">
    <source>
        <dbReference type="ARBA" id="ARBA00022801"/>
    </source>
</evidence>